<dbReference type="EMBL" id="HG725573">
    <property type="protein sequence ID" value="CDJ68615.1"/>
    <property type="molecule type" value="Genomic_DNA"/>
</dbReference>
<dbReference type="PANTHER" id="PTHR10211:SF0">
    <property type="entry name" value="DEOXYRIBODIPYRIMIDINE PHOTO-LYASE"/>
    <property type="match status" value="1"/>
</dbReference>
<dbReference type="OrthoDB" id="496749at2759"/>
<dbReference type="InterPro" id="IPR052219">
    <property type="entry name" value="Photolyase_Class-2"/>
</dbReference>
<dbReference type="Pfam" id="PF00875">
    <property type="entry name" value="DNA_photolyase"/>
    <property type="match status" value="1"/>
</dbReference>
<evidence type="ECO:0000256" key="8">
    <source>
        <dbReference type="ARBA" id="ARBA00023125"/>
    </source>
</evidence>
<dbReference type="Proteomes" id="UP000030754">
    <property type="component" value="Unassembled WGS sequence"/>
</dbReference>
<evidence type="ECO:0000256" key="7">
    <source>
        <dbReference type="ARBA" id="ARBA00022827"/>
    </source>
</evidence>
<evidence type="ECO:0000256" key="3">
    <source>
        <dbReference type="ARBA" id="ARBA00013149"/>
    </source>
</evidence>
<gene>
    <name evidence="14" type="ORF">ENH_00056550</name>
</gene>
<feature type="domain" description="Photolyase/cryptochrome alpha/beta" evidence="13">
    <location>
        <begin position="70"/>
        <end position="215"/>
    </location>
</feature>
<sequence length="538" mass="60320">MPGRNKDEKLCSSSTKRRGVESTNFQRCKKCHFTQPSLDATNRSWLQDTAGSRRARCLTPSLRNPNTEGNSVICLLQRDLRLQDNWALLFAQDVAITLGTPLHVLHLVVPGHTFQWTSRHVDFHLKGLEEFAAGLAAHNISFHCHPVVQTDAVAGLREAGEQLKKIVAQLKPRLAVCDLMPLRLPTELVNQATEICQHEGRCPLYQIDAHNVVPVWLASEKQEYSARTFRPRVMRLLSEFDCEFPPIKPHPIRYGRPTGLSFSASDILEQLKADNRVQLPHCWRPGAAAGLEAMKVFCTVPKLLAYTSRNNPVLDSQSGLSPWLHFGQISAQRCLASVKDMGPATKIGATAAAARASFIEELVVRRELAENFTFYNSKYNQITGAPIWAQETLAAHKNDKREHLYSLSQLEGSKTHDELWNAAQSQLVHTAKMHGFLRMYWAKKILEWTPSADIALNTALLLNDKFSLDGTDPNGVVGCMWSVAGVHDQGWAERPIFGKIRYMNLAGCMRKFSVDAFVRCVREIVSRHAKKGTKNCNT</sequence>
<dbReference type="PROSITE" id="PS01083">
    <property type="entry name" value="DNA_PHOTOLYASES_2_1"/>
    <property type="match status" value="1"/>
</dbReference>
<dbReference type="GO" id="GO:0003904">
    <property type="term" value="F:deoxyribodipyrimidine photo-lyase activity"/>
    <property type="evidence" value="ECO:0007669"/>
    <property type="project" value="UniProtKB-EC"/>
</dbReference>
<keyword evidence="5" id="KW-0285">Flavoprotein</keyword>
<dbReference type="AlphaFoldDB" id="U6N3X2"/>
<dbReference type="Gene3D" id="1.10.579.10">
    <property type="entry name" value="DNA Cyclobutane Dipyrimidine Photolyase, subunit A, domain 3"/>
    <property type="match status" value="1"/>
</dbReference>
<keyword evidence="7" id="KW-0274">FAD</keyword>
<name>U6N3X2_9EIME</name>
<dbReference type="Gene3D" id="1.25.40.80">
    <property type="match status" value="1"/>
</dbReference>
<comment type="similarity">
    <text evidence="2">Belongs to the DNA photolyase class-2 family.</text>
</comment>
<dbReference type="SUPFAM" id="SSF48173">
    <property type="entry name" value="Cryptochrome/photolyase FAD-binding domain"/>
    <property type="match status" value="1"/>
</dbReference>
<dbReference type="InterPro" id="IPR006050">
    <property type="entry name" value="DNA_photolyase_N"/>
</dbReference>
<dbReference type="InterPro" id="IPR036155">
    <property type="entry name" value="Crypto/Photolyase_N_sf"/>
</dbReference>
<keyword evidence="8" id="KW-0238">DNA-binding</keyword>
<protein>
    <recommendedName>
        <fullName evidence="4">Deoxyribodipyrimidine photo-lyase</fullName>
        <ecNumber evidence="3">4.1.99.3</ecNumber>
    </recommendedName>
    <alternativeName>
        <fullName evidence="11">DNA photolyase</fullName>
    </alternativeName>
</protein>
<keyword evidence="15" id="KW-1185">Reference proteome</keyword>
<evidence type="ECO:0000259" key="13">
    <source>
        <dbReference type="PROSITE" id="PS51645"/>
    </source>
</evidence>
<dbReference type="GO" id="GO:0003677">
    <property type="term" value="F:DNA binding"/>
    <property type="evidence" value="ECO:0007669"/>
    <property type="project" value="UniProtKB-KW"/>
</dbReference>
<evidence type="ECO:0000256" key="9">
    <source>
        <dbReference type="ARBA" id="ARBA00023204"/>
    </source>
</evidence>
<dbReference type="PROSITE" id="PS51645">
    <property type="entry name" value="PHR_CRY_ALPHA_BETA"/>
    <property type="match status" value="1"/>
</dbReference>
<dbReference type="InterPro" id="IPR014729">
    <property type="entry name" value="Rossmann-like_a/b/a_fold"/>
</dbReference>
<dbReference type="PROSITE" id="PS01084">
    <property type="entry name" value="DNA_PHOTOLYASES_2_2"/>
    <property type="match status" value="1"/>
</dbReference>
<reference evidence="14" key="1">
    <citation type="submission" date="2013-10" db="EMBL/GenBank/DDBJ databases">
        <title>Genomic analysis of the causative agents of coccidiosis in chickens.</title>
        <authorList>
            <person name="Reid A.J."/>
            <person name="Blake D."/>
            <person name="Billington K."/>
            <person name="Browne H."/>
            <person name="Dunn M."/>
            <person name="Hung S."/>
            <person name="Kawahara F."/>
            <person name="Miranda-Saavedra D."/>
            <person name="Mourier T."/>
            <person name="Nagra H."/>
            <person name="Otto T.D."/>
            <person name="Rawlings N."/>
            <person name="Sanchez A."/>
            <person name="Sanders M."/>
            <person name="Subramaniam C."/>
            <person name="Tay Y."/>
            <person name="Dear P."/>
            <person name="Doerig C."/>
            <person name="Gruber A."/>
            <person name="Parkinson J."/>
            <person name="Shirley M."/>
            <person name="Wan K.L."/>
            <person name="Berriman M."/>
            <person name="Tomley F."/>
            <person name="Pain A."/>
        </authorList>
    </citation>
    <scope>NUCLEOTIDE SEQUENCE [LARGE SCALE GENOMIC DNA]</scope>
    <source>
        <strain evidence="14">Houghton</strain>
    </source>
</reference>
<dbReference type="PANTHER" id="PTHR10211">
    <property type="entry name" value="DEOXYRIBODIPYRIMIDINE PHOTOLYASE"/>
    <property type="match status" value="1"/>
</dbReference>
<dbReference type="Gene3D" id="3.40.50.620">
    <property type="entry name" value="HUPs"/>
    <property type="match status" value="1"/>
</dbReference>
<dbReference type="EC" id="4.1.99.3" evidence="3"/>
<evidence type="ECO:0000256" key="5">
    <source>
        <dbReference type="ARBA" id="ARBA00022630"/>
    </source>
</evidence>
<dbReference type="InterPro" id="IPR036134">
    <property type="entry name" value="Crypto/Photolyase_FAD-like_sf"/>
</dbReference>
<evidence type="ECO:0000256" key="12">
    <source>
        <dbReference type="ARBA" id="ARBA00033999"/>
    </source>
</evidence>
<organism evidence="14 15">
    <name type="scientific">Eimeria necatrix</name>
    <dbReference type="NCBI Taxonomy" id="51315"/>
    <lineage>
        <taxon>Eukaryota</taxon>
        <taxon>Sar</taxon>
        <taxon>Alveolata</taxon>
        <taxon>Apicomplexa</taxon>
        <taxon>Conoidasida</taxon>
        <taxon>Coccidia</taxon>
        <taxon>Eucoccidiorida</taxon>
        <taxon>Eimeriorina</taxon>
        <taxon>Eimeriidae</taxon>
        <taxon>Eimeria</taxon>
    </lineage>
</organism>
<evidence type="ECO:0000256" key="11">
    <source>
        <dbReference type="ARBA" id="ARBA00031671"/>
    </source>
</evidence>
<comment type="cofactor">
    <cofactor evidence="1">
        <name>FAD</name>
        <dbReference type="ChEBI" id="CHEBI:57692"/>
    </cofactor>
</comment>
<evidence type="ECO:0000256" key="4">
    <source>
        <dbReference type="ARBA" id="ARBA00014046"/>
    </source>
</evidence>
<reference evidence="14" key="2">
    <citation type="submission" date="2013-10" db="EMBL/GenBank/DDBJ databases">
        <authorList>
            <person name="Aslett M."/>
        </authorList>
    </citation>
    <scope>NUCLEOTIDE SEQUENCE [LARGE SCALE GENOMIC DNA]</scope>
    <source>
        <strain evidence="14">Houghton</strain>
    </source>
</reference>
<evidence type="ECO:0000313" key="15">
    <source>
        <dbReference type="Proteomes" id="UP000030754"/>
    </source>
</evidence>
<evidence type="ECO:0000256" key="6">
    <source>
        <dbReference type="ARBA" id="ARBA00022763"/>
    </source>
</evidence>
<dbReference type="SUPFAM" id="SSF52425">
    <property type="entry name" value="Cryptochrome/photolyase, N-terminal domain"/>
    <property type="match status" value="1"/>
</dbReference>
<dbReference type="RefSeq" id="XP_013437082.1">
    <property type="nucleotide sequence ID" value="XM_013581628.1"/>
</dbReference>
<evidence type="ECO:0000256" key="10">
    <source>
        <dbReference type="ARBA" id="ARBA00023239"/>
    </source>
</evidence>
<evidence type="ECO:0000313" key="14">
    <source>
        <dbReference type="EMBL" id="CDJ68615.1"/>
    </source>
</evidence>
<keyword evidence="10 14" id="KW-0456">Lyase</keyword>
<dbReference type="VEuPathDB" id="ToxoDB:ENH_00056550"/>
<keyword evidence="6" id="KW-0227">DNA damage</keyword>
<accession>U6N3X2</accession>
<dbReference type="FunFam" id="1.10.579.10:FF:000002">
    <property type="entry name" value="Deoxyribodipyrimidine photolyase"/>
    <property type="match status" value="1"/>
</dbReference>
<evidence type="ECO:0000256" key="2">
    <source>
        <dbReference type="ARBA" id="ARBA00006409"/>
    </source>
</evidence>
<evidence type="ECO:0000256" key="1">
    <source>
        <dbReference type="ARBA" id="ARBA00001974"/>
    </source>
</evidence>
<keyword evidence="9" id="KW-0234">DNA repair</keyword>
<comment type="catalytic activity">
    <reaction evidence="12">
        <text>cyclobutadipyrimidine (in DNA) = 2 pyrimidine residues (in DNA).</text>
        <dbReference type="EC" id="4.1.99.3"/>
    </reaction>
</comment>
<proteinExistence type="inferred from homology"/>
<dbReference type="GO" id="GO:0000719">
    <property type="term" value="P:photoreactive repair"/>
    <property type="evidence" value="ECO:0007669"/>
    <property type="project" value="TreeGrafter"/>
</dbReference>
<dbReference type="InterPro" id="IPR032673">
    <property type="entry name" value="DNA_photolyase_2_CS"/>
</dbReference>
<dbReference type="GeneID" id="25475798"/>